<feature type="compositionally biased region" description="Basic and acidic residues" evidence="16">
    <location>
        <begin position="80"/>
        <end position="89"/>
    </location>
</feature>
<feature type="region of interest" description="Disordered" evidence="16">
    <location>
        <begin position="185"/>
        <end position="232"/>
    </location>
</feature>
<proteinExistence type="inferred from homology"/>
<protein>
    <recommendedName>
        <fullName evidence="15">Syndecan</fullName>
    </recommendedName>
</protein>
<dbReference type="GO" id="GO:0042802">
    <property type="term" value="F:identical protein binding"/>
    <property type="evidence" value="ECO:0007669"/>
    <property type="project" value="Ensembl"/>
</dbReference>
<dbReference type="PANTHER" id="PTHR10915:SF5">
    <property type="entry name" value="SYNDECAN-1"/>
    <property type="match status" value="1"/>
</dbReference>
<dbReference type="Ensembl" id="ENSACAT00000010492.4">
    <property type="protein sequence ID" value="ENSACAP00000010280.3"/>
    <property type="gene ID" value="ENSACAG00000010489.4"/>
</dbReference>
<evidence type="ECO:0000256" key="3">
    <source>
        <dbReference type="ARBA" id="ARBA00005343"/>
    </source>
</evidence>
<dbReference type="GO" id="GO:0005576">
    <property type="term" value="C:extracellular region"/>
    <property type="evidence" value="ECO:0007669"/>
    <property type="project" value="UniProtKB-SubCell"/>
</dbReference>
<organism evidence="20 21">
    <name type="scientific">Anolis carolinensis</name>
    <name type="common">Green anole</name>
    <name type="synonym">American chameleon</name>
    <dbReference type="NCBI Taxonomy" id="28377"/>
    <lineage>
        <taxon>Eukaryota</taxon>
        <taxon>Metazoa</taxon>
        <taxon>Chordata</taxon>
        <taxon>Craniata</taxon>
        <taxon>Vertebrata</taxon>
        <taxon>Euteleostomi</taxon>
        <taxon>Lepidosauria</taxon>
        <taxon>Squamata</taxon>
        <taxon>Bifurcata</taxon>
        <taxon>Unidentata</taxon>
        <taxon>Episquamata</taxon>
        <taxon>Toxicofera</taxon>
        <taxon>Iguania</taxon>
        <taxon>Dactyloidae</taxon>
        <taxon>Anolis</taxon>
    </lineage>
</organism>
<dbReference type="GO" id="GO:0009897">
    <property type="term" value="C:external side of plasma membrane"/>
    <property type="evidence" value="ECO:0007669"/>
    <property type="project" value="Ensembl"/>
</dbReference>
<evidence type="ECO:0000259" key="19">
    <source>
        <dbReference type="SMART" id="SM00294"/>
    </source>
</evidence>
<evidence type="ECO:0000256" key="13">
    <source>
        <dbReference type="ARBA" id="ARBA00045247"/>
    </source>
</evidence>
<keyword evidence="8 15" id="KW-0654">Proteoglycan</keyword>
<dbReference type="GeneTree" id="ENSGT00940000161171"/>
<evidence type="ECO:0000313" key="21">
    <source>
        <dbReference type="Proteomes" id="UP000001646"/>
    </source>
</evidence>
<dbReference type="eggNOG" id="ENOG502RZWT">
    <property type="taxonomic scope" value="Eukaryota"/>
</dbReference>
<dbReference type="AlphaFoldDB" id="G1KK50"/>
<feature type="transmembrane region" description="Helical" evidence="17">
    <location>
        <begin position="280"/>
        <end position="304"/>
    </location>
</feature>
<evidence type="ECO:0000256" key="16">
    <source>
        <dbReference type="SAM" id="MobiDB-lite"/>
    </source>
</evidence>
<dbReference type="InterPro" id="IPR003585">
    <property type="entry name" value="Neurexin-like"/>
</dbReference>
<evidence type="ECO:0000256" key="1">
    <source>
        <dbReference type="ARBA" id="ARBA00004479"/>
    </source>
</evidence>
<feature type="domain" description="Neurexin/syndecan/glycophorin C" evidence="19">
    <location>
        <begin position="303"/>
        <end position="321"/>
    </location>
</feature>
<evidence type="ECO:0000256" key="18">
    <source>
        <dbReference type="SAM" id="SignalP"/>
    </source>
</evidence>
<evidence type="ECO:0000256" key="8">
    <source>
        <dbReference type="ARBA" id="ARBA00022974"/>
    </source>
</evidence>
<dbReference type="SMART" id="SM00294">
    <property type="entry name" value="4.1m"/>
    <property type="match status" value="1"/>
</dbReference>
<dbReference type="GO" id="GO:1903543">
    <property type="term" value="P:positive regulation of exosomal secretion"/>
    <property type="evidence" value="ECO:0007669"/>
    <property type="project" value="Ensembl"/>
</dbReference>
<evidence type="ECO:0000256" key="7">
    <source>
        <dbReference type="ARBA" id="ARBA00022729"/>
    </source>
</evidence>
<name>G1KK50_ANOCA</name>
<evidence type="ECO:0000256" key="2">
    <source>
        <dbReference type="ARBA" id="ARBA00004550"/>
    </source>
</evidence>
<evidence type="ECO:0000256" key="15">
    <source>
        <dbReference type="RuleBase" id="RU000649"/>
    </source>
</evidence>
<dbReference type="FunCoup" id="G1KK50">
    <property type="interactions" value="62"/>
</dbReference>
<dbReference type="HOGENOM" id="CLU_887201_0_0_1"/>
<feature type="region of interest" description="Disordered" evidence="16">
    <location>
        <begin position="69"/>
        <end position="97"/>
    </location>
</feature>
<reference evidence="20" key="2">
    <citation type="submission" date="2025-08" db="UniProtKB">
        <authorList>
            <consortium name="Ensembl"/>
        </authorList>
    </citation>
    <scope>IDENTIFICATION</scope>
</reference>
<feature type="region of interest" description="Disordered" evidence="16">
    <location>
        <begin position="312"/>
        <end position="337"/>
    </location>
</feature>
<gene>
    <name evidence="20" type="primary">SDC1</name>
</gene>
<dbReference type="KEGG" id="acs:100558058"/>
<keyword evidence="9 17" id="KW-1133">Transmembrane helix</keyword>
<evidence type="ECO:0000256" key="9">
    <source>
        <dbReference type="ARBA" id="ARBA00022989"/>
    </source>
</evidence>
<feature type="signal peptide" evidence="18">
    <location>
        <begin position="1"/>
        <end position="23"/>
    </location>
</feature>
<evidence type="ECO:0000256" key="6">
    <source>
        <dbReference type="ARBA" id="ARBA00022692"/>
    </source>
</evidence>
<dbReference type="InterPro" id="IPR027789">
    <property type="entry name" value="Syndecan/Neurexin_dom"/>
</dbReference>
<dbReference type="InParanoid" id="G1KK50"/>
<evidence type="ECO:0000256" key="5">
    <source>
        <dbReference type="ARBA" id="ARBA00022553"/>
    </source>
</evidence>
<dbReference type="GO" id="GO:0006898">
    <property type="term" value="P:receptor-mediated endocytosis"/>
    <property type="evidence" value="ECO:0007669"/>
    <property type="project" value="Ensembl"/>
</dbReference>
<evidence type="ECO:0000313" key="20">
    <source>
        <dbReference type="Ensembl" id="ENSACAP00000010280.3"/>
    </source>
</evidence>
<dbReference type="GO" id="GO:0009986">
    <property type="term" value="C:cell surface"/>
    <property type="evidence" value="ECO:0000318"/>
    <property type="project" value="GO_Central"/>
</dbReference>
<keyword evidence="21" id="KW-1185">Reference proteome</keyword>
<dbReference type="OrthoDB" id="10044468at2759"/>
<dbReference type="Proteomes" id="UP000001646">
    <property type="component" value="Chromosome 1"/>
</dbReference>
<feature type="region of interest" description="Disordered" evidence="16">
    <location>
        <begin position="29"/>
        <end position="52"/>
    </location>
</feature>
<dbReference type="InterPro" id="IPR001050">
    <property type="entry name" value="Syndecan"/>
</dbReference>
<evidence type="ECO:0000256" key="17">
    <source>
        <dbReference type="SAM" id="Phobius"/>
    </source>
</evidence>
<dbReference type="GO" id="GO:1903553">
    <property type="term" value="P:positive regulation of extracellular exosome assembly"/>
    <property type="evidence" value="ECO:0007669"/>
    <property type="project" value="Ensembl"/>
</dbReference>
<comment type="similarity">
    <text evidence="3 15">Belongs to the syndecan proteoglycan family.</text>
</comment>
<reference evidence="20" key="3">
    <citation type="submission" date="2025-09" db="UniProtKB">
        <authorList>
            <consortium name="Ensembl"/>
        </authorList>
    </citation>
    <scope>IDENTIFICATION</scope>
</reference>
<dbReference type="GO" id="GO:0016477">
    <property type="term" value="P:cell migration"/>
    <property type="evidence" value="ECO:0000318"/>
    <property type="project" value="GO_Central"/>
</dbReference>
<comment type="subcellular location">
    <subcellularLocation>
        <location evidence="1 15">Membrane</location>
        <topology evidence="1 15">Single-pass type I membrane protein</topology>
    </subcellularLocation>
    <subcellularLocation>
        <location evidence="2">Secreted</location>
        <location evidence="2">Extracellular exosome</location>
    </subcellularLocation>
</comment>
<evidence type="ECO:0000256" key="14">
    <source>
        <dbReference type="ARBA" id="ARBA00046939"/>
    </source>
</evidence>
<evidence type="ECO:0000256" key="10">
    <source>
        <dbReference type="ARBA" id="ARBA00023136"/>
    </source>
</evidence>
<dbReference type="GO" id="GO:0048627">
    <property type="term" value="P:myoblast development"/>
    <property type="evidence" value="ECO:0007669"/>
    <property type="project" value="Ensembl"/>
</dbReference>
<dbReference type="CTD" id="6382"/>
<dbReference type="GO" id="GO:0055002">
    <property type="term" value="P:striated muscle cell development"/>
    <property type="evidence" value="ECO:0007669"/>
    <property type="project" value="Ensembl"/>
</dbReference>
<comment type="subunit">
    <text evidence="14">Interacts with CDCP1. Interacts (via C-terminus) with TIAM1 (via PDZ domain). Interacts with MDK.</text>
</comment>
<keyword evidence="11 15" id="KW-0325">Glycoprotein</keyword>
<evidence type="ECO:0000256" key="4">
    <source>
        <dbReference type="ARBA" id="ARBA00022525"/>
    </source>
</evidence>
<dbReference type="PANTHER" id="PTHR10915">
    <property type="entry name" value="SYNDECAN"/>
    <property type="match status" value="1"/>
</dbReference>
<dbReference type="RefSeq" id="XP_003215507.1">
    <property type="nucleotide sequence ID" value="XM_003215459.4"/>
</dbReference>
<dbReference type="PROSITE" id="PS00964">
    <property type="entry name" value="SYNDECAN"/>
    <property type="match status" value="1"/>
</dbReference>
<sequence>MVLRRARILGAVLLCFQAAAVLSQLADTSLPPEDQDSSGDDDDAFSGSGAVPSEYPVVTWNVPLQESSNVSLVPPASTDSGDHQPEVQRTDNPTEDYTTAPVSTISMAVFPVIDHVPDKLKEAVEDGGLHPPSEHVMTTPTVTTTSIPVSHHISTVRISTTQTPTTGKIPEPEIYHDVRHIPFPDKNIPASDTVPPSERSLYTTSLPTTSSTVQKDISSPPEEIVRSDDGSGDVGDFVFPQLDENPVIEEEPALTNRGMDIPKDEKSEAAAQGILDRKEVLGGVIAGGLVGLLFAGFLVGFMLYRMKKKDEGSYSLDEPKQSNGGYQKPQKQEEFYA</sequence>
<dbReference type="Pfam" id="PF01034">
    <property type="entry name" value="Syndecan"/>
    <property type="match status" value="1"/>
</dbReference>
<evidence type="ECO:0000256" key="11">
    <source>
        <dbReference type="ARBA" id="ARBA00023180"/>
    </source>
</evidence>
<keyword evidence="5" id="KW-0597">Phosphoprotein</keyword>
<dbReference type="GO" id="GO:0038024">
    <property type="term" value="F:cargo receptor activity"/>
    <property type="evidence" value="ECO:0007669"/>
    <property type="project" value="Ensembl"/>
</dbReference>
<keyword evidence="10 17" id="KW-0472">Membrane</keyword>
<feature type="chain" id="PRO_5003413203" description="Syndecan" evidence="18">
    <location>
        <begin position="24"/>
        <end position="337"/>
    </location>
</feature>
<evidence type="ECO:0000256" key="12">
    <source>
        <dbReference type="ARBA" id="ARBA00023207"/>
    </source>
</evidence>
<keyword evidence="6 15" id="KW-0812">Transmembrane</keyword>
<feature type="compositionally biased region" description="Low complexity" evidence="16">
    <location>
        <begin position="200"/>
        <end position="212"/>
    </location>
</feature>
<keyword evidence="4" id="KW-0964">Secreted</keyword>
<dbReference type="STRING" id="28377.ENSACAP00000010280"/>
<feature type="compositionally biased region" description="Acidic residues" evidence="16">
    <location>
        <begin position="33"/>
        <end position="44"/>
    </location>
</feature>
<keyword evidence="12 15" id="KW-0357">Heparan sulfate</keyword>
<accession>G1KK50</accession>
<keyword evidence="7 18" id="KW-0732">Signal</keyword>
<dbReference type="InterPro" id="IPR030479">
    <property type="entry name" value="Syndecan_CS"/>
</dbReference>
<dbReference type="Bgee" id="ENSACAG00000010489">
    <property type="expression patterns" value="Expressed in embryonic post-anal tail and 13 other cell types or tissues"/>
</dbReference>
<dbReference type="GO" id="GO:0060070">
    <property type="term" value="P:canonical Wnt signaling pathway"/>
    <property type="evidence" value="ECO:0007669"/>
    <property type="project" value="Ensembl"/>
</dbReference>
<reference evidence="20 21" key="1">
    <citation type="submission" date="2009-12" db="EMBL/GenBank/DDBJ databases">
        <title>The Genome Sequence of Anolis carolinensis (Green Anole Lizard).</title>
        <authorList>
            <consortium name="The Genome Sequencing Platform"/>
            <person name="Di Palma F."/>
            <person name="Alfoldi J."/>
            <person name="Heiman D."/>
            <person name="Young S."/>
            <person name="Grabherr M."/>
            <person name="Johnson J."/>
            <person name="Lander E.S."/>
            <person name="Lindblad-Toh K."/>
        </authorList>
    </citation>
    <scope>NUCLEOTIDE SEQUENCE [LARGE SCALE GENOMIC DNA]</scope>
    <source>
        <strain evidence="20 21">JBL SC #1</strain>
    </source>
</reference>
<comment type="function">
    <text evidence="13">Cell surface proteoglycan that contains both heparan sulfate and chondroitin sulfate and that links the cytoskeleton to the interstitial matrix. Regulates exosome biogenesis in concert with SDCBP and PDCD6IP. Able to induce its own expression in dental mesenchymal cells and also in the neighboring dental epithelial cells via an MSX1-mediated pathway.</text>
</comment>
<dbReference type="GeneID" id="100558058"/>